<sequence length="194" mass="21446">MTAAYTWDVFSTLDGFGSYNEHGDWGGFWGKQGPEFLDRRACQYGERQRLVLGATTFRLLQNFHAGLTLESEADDPINTRMKFLPTTVISNSLDDPLDWPDASIARGDGVDIVNRLKAESDIPLRSHGSPTLNRSLLAAGLVDRIQVTIFPVISGHSGADPIFAEAADFDLDLLECHTLDGNIQELTYRPTLHP</sequence>
<dbReference type="OrthoDB" id="4376317at2"/>
<evidence type="ECO:0000259" key="1">
    <source>
        <dbReference type="Pfam" id="PF01872"/>
    </source>
</evidence>
<dbReference type="SUPFAM" id="SSF53597">
    <property type="entry name" value="Dihydrofolate reductase-like"/>
    <property type="match status" value="1"/>
</dbReference>
<dbReference type="Proteomes" id="UP000234433">
    <property type="component" value="Unassembled WGS sequence"/>
</dbReference>
<proteinExistence type="predicted"/>
<dbReference type="Gene3D" id="3.40.430.10">
    <property type="entry name" value="Dihydrofolate Reductase, subunit A"/>
    <property type="match status" value="1"/>
</dbReference>
<accession>A0A2H1IAL1</accession>
<evidence type="ECO:0000313" key="3">
    <source>
        <dbReference type="Proteomes" id="UP000234433"/>
    </source>
</evidence>
<dbReference type="GO" id="GO:0009231">
    <property type="term" value="P:riboflavin biosynthetic process"/>
    <property type="evidence" value="ECO:0007669"/>
    <property type="project" value="InterPro"/>
</dbReference>
<dbReference type="InterPro" id="IPR024072">
    <property type="entry name" value="DHFR-like_dom_sf"/>
</dbReference>
<protein>
    <submittedName>
        <fullName evidence="2">Dihydrofolate reductase</fullName>
    </submittedName>
</protein>
<dbReference type="InterPro" id="IPR002734">
    <property type="entry name" value="RibDG_C"/>
</dbReference>
<dbReference type="GO" id="GO:0008703">
    <property type="term" value="F:5-amino-6-(5-phosphoribosylamino)uracil reductase activity"/>
    <property type="evidence" value="ECO:0007669"/>
    <property type="project" value="InterPro"/>
</dbReference>
<dbReference type="Pfam" id="PF01872">
    <property type="entry name" value="RibD_C"/>
    <property type="match status" value="1"/>
</dbReference>
<name>A0A2H1IAL1_9MICO</name>
<dbReference type="EMBL" id="FXZD01000002">
    <property type="protein sequence ID" value="SMX72170.1"/>
    <property type="molecule type" value="Genomic_DNA"/>
</dbReference>
<gene>
    <name evidence="2" type="ORF">BANT918_00748</name>
</gene>
<feature type="domain" description="Bacterial bifunctional deaminase-reductase C-terminal" evidence="1">
    <location>
        <begin position="8"/>
        <end position="180"/>
    </location>
</feature>
<organism evidence="2 3">
    <name type="scientific">Brevibacterium antiquum CNRZ 918</name>
    <dbReference type="NCBI Taxonomy" id="1255637"/>
    <lineage>
        <taxon>Bacteria</taxon>
        <taxon>Bacillati</taxon>
        <taxon>Actinomycetota</taxon>
        <taxon>Actinomycetes</taxon>
        <taxon>Micrococcales</taxon>
        <taxon>Brevibacteriaceae</taxon>
        <taxon>Brevibacterium</taxon>
    </lineage>
</organism>
<dbReference type="AlphaFoldDB" id="A0A2H1IAL1"/>
<dbReference type="RefSeq" id="WP_101619012.1">
    <property type="nucleotide sequence ID" value="NZ_FXZD01000002.1"/>
</dbReference>
<reference evidence="2 3" key="1">
    <citation type="submission" date="2017-03" db="EMBL/GenBank/DDBJ databases">
        <authorList>
            <person name="Afonso C.L."/>
            <person name="Miller P.J."/>
            <person name="Scott M.A."/>
            <person name="Spackman E."/>
            <person name="Goraichik I."/>
            <person name="Dimitrov K.M."/>
            <person name="Suarez D.L."/>
            <person name="Swayne D.E."/>
        </authorList>
    </citation>
    <scope>NUCLEOTIDE SEQUENCE [LARGE SCALE GENOMIC DNA]</scope>
    <source>
        <strain evidence="2 3">CNRZ 918</strain>
    </source>
</reference>
<evidence type="ECO:0000313" key="2">
    <source>
        <dbReference type="EMBL" id="SMX72170.1"/>
    </source>
</evidence>